<evidence type="ECO:0000256" key="1">
    <source>
        <dbReference type="ARBA" id="ARBA00004173"/>
    </source>
</evidence>
<proteinExistence type="inferred from homology"/>
<gene>
    <name evidence="11" type="ORF">LTR77_007300</name>
</gene>
<keyword evidence="9" id="KW-0175">Coiled coil</keyword>
<keyword evidence="12" id="KW-1185">Reference proteome</keyword>
<feature type="compositionally biased region" description="Low complexity" evidence="10">
    <location>
        <begin position="611"/>
        <end position="620"/>
    </location>
</feature>
<evidence type="ECO:0000256" key="6">
    <source>
        <dbReference type="ARBA" id="ARBA00023163"/>
    </source>
</evidence>
<feature type="compositionally biased region" description="Basic and acidic residues" evidence="10">
    <location>
        <begin position="799"/>
        <end position="820"/>
    </location>
</feature>
<evidence type="ECO:0000256" key="9">
    <source>
        <dbReference type="SAM" id="Coils"/>
    </source>
</evidence>
<evidence type="ECO:0000256" key="7">
    <source>
        <dbReference type="ARBA" id="ARBA00023274"/>
    </source>
</evidence>
<evidence type="ECO:0000256" key="3">
    <source>
        <dbReference type="ARBA" id="ARBA00022980"/>
    </source>
</evidence>
<keyword evidence="6" id="KW-0804">Transcription</keyword>
<evidence type="ECO:0000256" key="8">
    <source>
        <dbReference type="ARBA" id="ARBA00035185"/>
    </source>
</evidence>
<feature type="compositionally biased region" description="Polar residues" evidence="10">
    <location>
        <begin position="356"/>
        <end position="368"/>
    </location>
</feature>
<dbReference type="GO" id="GO:0000150">
    <property type="term" value="F:DNA strand exchange activity"/>
    <property type="evidence" value="ECO:0007669"/>
    <property type="project" value="InterPro"/>
</dbReference>
<evidence type="ECO:0000313" key="11">
    <source>
        <dbReference type="EMBL" id="KAK5167601.1"/>
    </source>
</evidence>
<feature type="coiled-coil region" evidence="9">
    <location>
        <begin position="223"/>
        <end position="250"/>
    </location>
</feature>
<dbReference type="GO" id="GO:1990904">
    <property type="term" value="C:ribonucleoprotein complex"/>
    <property type="evidence" value="ECO:0007669"/>
    <property type="project" value="UniProtKB-KW"/>
</dbReference>
<dbReference type="Proteomes" id="UP001337655">
    <property type="component" value="Unassembled WGS sequence"/>
</dbReference>
<dbReference type="PANTHER" id="PTHR28184">
    <property type="entry name" value="MITOCHONDRIAL HOMOLOGOUS RECOMBINATION PROTEIN 1"/>
    <property type="match status" value="1"/>
</dbReference>
<feature type="compositionally biased region" description="Basic and acidic residues" evidence="10">
    <location>
        <begin position="337"/>
        <end position="354"/>
    </location>
</feature>
<keyword evidence="3" id="KW-0689">Ribosomal protein</keyword>
<comment type="caution">
    <text evidence="11">The sequence shown here is derived from an EMBL/GenBank/DDBJ whole genome shotgun (WGS) entry which is preliminary data.</text>
</comment>
<dbReference type="GO" id="GO:0005840">
    <property type="term" value="C:ribosome"/>
    <property type="evidence" value="ECO:0007669"/>
    <property type="project" value="UniProtKB-KW"/>
</dbReference>
<accession>A0AAV9P697</accession>
<evidence type="ECO:0000256" key="5">
    <source>
        <dbReference type="ARBA" id="ARBA00023128"/>
    </source>
</evidence>
<evidence type="ECO:0000256" key="4">
    <source>
        <dbReference type="ARBA" id="ARBA00023015"/>
    </source>
</evidence>
<feature type="coiled-coil region" evidence="9">
    <location>
        <begin position="420"/>
        <end position="454"/>
    </location>
</feature>
<dbReference type="EMBL" id="JAVRRT010000011">
    <property type="protein sequence ID" value="KAK5167601.1"/>
    <property type="molecule type" value="Genomic_DNA"/>
</dbReference>
<evidence type="ECO:0000256" key="10">
    <source>
        <dbReference type="SAM" id="MobiDB-lite"/>
    </source>
</evidence>
<dbReference type="GeneID" id="89928636"/>
<dbReference type="GO" id="GO:0005739">
    <property type="term" value="C:mitochondrion"/>
    <property type="evidence" value="ECO:0007669"/>
    <property type="project" value="UniProtKB-SubCell"/>
</dbReference>
<dbReference type="GO" id="GO:0003735">
    <property type="term" value="F:structural constituent of ribosome"/>
    <property type="evidence" value="ECO:0007669"/>
    <property type="project" value="TreeGrafter"/>
</dbReference>
<sequence length="845" mass="96271">MQRAAAVKPKARPRSLGDPSHGSNIYAYCNVRTRQVLYSLTRSLDSYQSLKQLPQLGPNTVPPKLRKDLWKPLYTISLPEPEHPYARSPIPRQPNPQGLDAFAKLREYRRLHELYWEPTEELSRKYSKDEIKDLQDKYDKRGGSKKESVYDIIKREKKKLRRGIVMDQKANSIADLAAVLSAQEKQGADRFGTQMQEAQLDRSQEIEKIMRLCRPARLHGGGLNRVDREIERVRETIKQIKEDRQQGKEVERGLTQTKQNQLYRLQRKKRDMAWAHETYKAVEERIASSHAFVRKLREGDEQFELPADGSDVASEAEQVIAALERKWDLADEKREQASRIEQEIRSEEVADEGHQPGSTETSQSAEQNQARHEEARFLLEEAERLELDLKPLETVEAKDRPTIDIADKRAGVLNTSSEALQRARNIYRSLDADLRRLKGRMKSENKIRKELTDALHLREGEIRQTLEQLTRPVAKARARAREEAESRASTEGSEITVSETKHEQMLRDQELLAQRDSLLAELEQGRNDHEKALKEVEEERTTSRKRLELRAKLAAVEHVLVTRGVGPEPHPVLERVLKSDAAENVEAVGEKQEADTMTAEAGATSNGSEIPPADASASSDNAVPTDPAISHEPIQTPEPRLVAFHELLPSFPRPNIDPSTLPKHDKIKHKLRRLAAPIFKTRGVKVQWANILDAEFAEQWPEHVEHEPMGLVRHTAKHPDYDAKMTVLDTAPHIEERAIEHGNIEADEVDEVDEEVQLEDAETQAVKRRQEKKAERQSEQVARKAVLDSLAQQMVAKLRDPQLKPLKTREAIKRSREQSRQHRAKRLERMVGGGAGEGSSADVNA</sequence>
<feature type="coiled-coil region" evidence="9">
    <location>
        <begin position="515"/>
        <end position="546"/>
    </location>
</feature>
<dbReference type="GO" id="GO:0003697">
    <property type="term" value="F:single-stranded DNA binding"/>
    <property type="evidence" value="ECO:0007669"/>
    <property type="project" value="InterPro"/>
</dbReference>
<keyword evidence="7" id="KW-0687">Ribonucleoprotein</keyword>
<protein>
    <recommendedName>
        <fullName evidence="8">Large ribosomal subunit protein mL67</fullName>
    </recommendedName>
</protein>
<feature type="region of interest" description="Disordered" evidence="10">
    <location>
        <begin position="479"/>
        <end position="503"/>
    </location>
</feature>
<keyword evidence="4" id="KW-0805">Transcription regulation</keyword>
<name>A0AAV9P697_9PEZI</name>
<feature type="region of interest" description="Disordered" evidence="10">
    <location>
        <begin position="337"/>
        <end position="372"/>
    </location>
</feature>
<evidence type="ECO:0000313" key="12">
    <source>
        <dbReference type="Proteomes" id="UP001337655"/>
    </source>
</evidence>
<dbReference type="Pfam" id="PF12829">
    <property type="entry name" value="Mhr1"/>
    <property type="match status" value="1"/>
</dbReference>
<organism evidence="11 12">
    <name type="scientific">Saxophila tyrrhenica</name>
    <dbReference type="NCBI Taxonomy" id="1690608"/>
    <lineage>
        <taxon>Eukaryota</taxon>
        <taxon>Fungi</taxon>
        <taxon>Dikarya</taxon>
        <taxon>Ascomycota</taxon>
        <taxon>Pezizomycotina</taxon>
        <taxon>Dothideomycetes</taxon>
        <taxon>Dothideomycetidae</taxon>
        <taxon>Mycosphaerellales</taxon>
        <taxon>Extremaceae</taxon>
        <taxon>Saxophila</taxon>
    </lineage>
</organism>
<comment type="subcellular location">
    <subcellularLocation>
        <location evidence="1">Mitochondrion</location>
    </subcellularLocation>
</comment>
<feature type="region of interest" description="Disordered" evidence="10">
    <location>
        <begin position="799"/>
        <end position="845"/>
    </location>
</feature>
<dbReference type="InterPro" id="IPR024629">
    <property type="entry name" value="Ribosomal_mL67"/>
</dbReference>
<dbReference type="RefSeq" id="XP_064657307.1">
    <property type="nucleotide sequence ID" value="XM_064804537.1"/>
</dbReference>
<feature type="region of interest" description="Disordered" evidence="10">
    <location>
        <begin position="584"/>
        <end position="624"/>
    </location>
</feature>
<dbReference type="PANTHER" id="PTHR28184:SF1">
    <property type="entry name" value="LARGE RIBOSOMAL SUBUNIT PROTEIN ML67"/>
    <property type="match status" value="1"/>
</dbReference>
<comment type="similarity">
    <text evidence="2">Belongs to the mitochondrion-specific ribosomal protein mL67 family.</text>
</comment>
<reference evidence="11 12" key="1">
    <citation type="submission" date="2023-08" db="EMBL/GenBank/DDBJ databases">
        <title>Black Yeasts Isolated from many extreme environments.</title>
        <authorList>
            <person name="Coleine C."/>
            <person name="Stajich J.E."/>
            <person name="Selbmann L."/>
        </authorList>
    </citation>
    <scope>NUCLEOTIDE SEQUENCE [LARGE SCALE GENOMIC DNA]</scope>
    <source>
        <strain evidence="11 12">CCFEE 5935</strain>
    </source>
</reference>
<feature type="region of interest" description="Disordered" evidence="10">
    <location>
        <begin position="755"/>
        <end position="782"/>
    </location>
</feature>
<dbReference type="AlphaFoldDB" id="A0AAV9P697"/>
<feature type="compositionally biased region" description="Basic and acidic residues" evidence="10">
    <location>
        <begin position="479"/>
        <end position="488"/>
    </location>
</feature>
<evidence type="ECO:0000256" key="2">
    <source>
        <dbReference type="ARBA" id="ARBA00010741"/>
    </source>
</evidence>
<feature type="compositionally biased region" description="Basic and acidic residues" evidence="10">
    <location>
        <begin position="772"/>
        <end position="782"/>
    </location>
</feature>
<keyword evidence="5" id="KW-0496">Mitochondrion</keyword>